<evidence type="ECO:0000256" key="1">
    <source>
        <dbReference type="SAM" id="MobiDB-lite"/>
    </source>
</evidence>
<organism evidence="2 3">
    <name type="scientific">Symbiochloris irregularis</name>
    <dbReference type="NCBI Taxonomy" id="706552"/>
    <lineage>
        <taxon>Eukaryota</taxon>
        <taxon>Viridiplantae</taxon>
        <taxon>Chlorophyta</taxon>
        <taxon>core chlorophytes</taxon>
        <taxon>Trebouxiophyceae</taxon>
        <taxon>Trebouxiales</taxon>
        <taxon>Trebouxiaceae</taxon>
        <taxon>Symbiochloris</taxon>
    </lineage>
</organism>
<accession>A0AAW1NRD6</accession>
<dbReference type="SUPFAM" id="SSF54001">
    <property type="entry name" value="Cysteine proteinases"/>
    <property type="match status" value="1"/>
</dbReference>
<protein>
    <recommendedName>
        <fullName evidence="4">USP domain-containing protein</fullName>
    </recommendedName>
</protein>
<gene>
    <name evidence="2" type="ORF">WJX73_006289</name>
</gene>
<dbReference type="Gene3D" id="3.90.70.10">
    <property type="entry name" value="Cysteine proteinases"/>
    <property type="match status" value="1"/>
</dbReference>
<evidence type="ECO:0000313" key="3">
    <source>
        <dbReference type="Proteomes" id="UP001465755"/>
    </source>
</evidence>
<feature type="region of interest" description="Disordered" evidence="1">
    <location>
        <begin position="309"/>
        <end position="354"/>
    </location>
</feature>
<feature type="compositionally biased region" description="Low complexity" evidence="1">
    <location>
        <begin position="340"/>
        <end position="354"/>
    </location>
</feature>
<comment type="caution">
    <text evidence="2">The sequence shown here is derived from an EMBL/GenBank/DDBJ whole genome shotgun (WGS) entry which is preliminary data.</text>
</comment>
<dbReference type="InterPro" id="IPR038765">
    <property type="entry name" value="Papain-like_cys_pep_sf"/>
</dbReference>
<evidence type="ECO:0008006" key="4">
    <source>
        <dbReference type="Google" id="ProtNLM"/>
    </source>
</evidence>
<dbReference type="AlphaFoldDB" id="A0AAW1NRD6"/>
<keyword evidence="3" id="KW-1185">Reference proteome</keyword>
<feature type="region of interest" description="Disordered" evidence="1">
    <location>
        <begin position="224"/>
        <end position="292"/>
    </location>
</feature>
<evidence type="ECO:0000313" key="2">
    <source>
        <dbReference type="EMBL" id="KAK9791628.1"/>
    </source>
</evidence>
<dbReference type="EMBL" id="JALJOQ010000173">
    <property type="protein sequence ID" value="KAK9791628.1"/>
    <property type="molecule type" value="Genomic_DNA"/>
</dbReference>
<reference evidence="2 3" key="1">
    <citation type="journal article" date="2024" name="Nat. Commun.">
        <title>Phylogenomics reveals the evolutionary origins of lichenization in chlorophyte algae.</title>
        <authorList>
            <person name="Puginier C."/>
            <person name="Libourel C."/>
            <person name="Otte J."/>
            <person name="Skaloud P."/>
            <person name="Haon M."/>
            <person name="Grisel S."/>
            <person name="Petersen M."/>
            <person name="Berrin J.G."/>
            <person name="Delaux P.M."/>
            <person name="Dal Grande F."/>
            <person name="Keller J."/>
        </authorList>
    </citation>
    <scope>NUCLEOTIDE SEQUENCE [LARGE SCALE GENOMIC DNA]</scope>
    <source>
        <strain evidence="2 3">SAG 2036</strain>
    </source>
</reference>
<proteinExistence type="predicted"/>
<sequence>MREGQRRVVLAIDVLASEAFVSQDVTVISPKGADADDLDGRYKRGTTSSSDAVVGSLHRVTAPLRAALYSRRYGSGFQEFYPEWDSRVRDVRWADEYLEADNRLDAVLDDVKEVRKLVPQLFKGMSVYETICNTCGQPSEGGRQAMGFYELDVQVRAQDILERALETLLGAEELAGDNQYRCEPCACKRNLTRQMRIRALLPLQNPATRVKATDKISFPLEMDLSGLGTPAPKAPPGEHGEQGVQSPAAAEKRALHKNKRKAEAMTASAEGPSRMSFKKEALPPQQQDGGRITSANTYMLMYRRRSPLAAAGKEGGTAAVSTPELHHCQPQLADGSGSTAGAVPGAGAEAPGDP</sequence>
<dbReference type="Proteomes" id="UP001465755">
    <property type="component" value="Unassembled WGS sequence"/>
</dbReference>
<name>A0AAW1NRD6_9CHLO</name>